<proteinExistence type="predicted"/>
<reference evidence="1" key="1">
    <citation type="journal article" date="2023" name="Mol. Phylogenet. Evol.">
        <title>Genome-scale phylogeny and comparative genomics of the fungal order Sordariales.</title>
        <authorList>
            <person name="Hensen N."/>
            <person name="Bonometti L."/>
            <person name="Westerberg I."/>
            <person name="Brannstrom I.O."/>
            <person name="Guillou S."/>
            <person name="Cros-Aarteil S."/>
            <person name="Calhoun S."/>
            <person name="Haridas S."/>
            <person name="Kuo A."/>
            <person name="Mondo S."/>
            <person name="Pangilinan J."/>
            <person name="Riley R."/>
            <person name="LaButti K."/>
            <person name="Andreopoulos B."/>
            <person name="Lipzen A."/>
            <person name="Chen C."/>
            <person name="Yan M."/>
            <person name="Daum C."/>
            <person name="Ng V."/>
            <person name="Clum A."/>
            <person name="Steindorff A."/>
            <person name="Ohm R.A."/>
            <person name="Martin F."/>
            <person name="Silar P."/>
            <person name="Natvig D.O."/>
            <person name="Lalanne C."/>
            <person name="Gautier V."/>
            <person name="Ament-Velasquez S.L."/>
            <person name="Kruys A."/>
            <person name="Hutchinson M.I."/>
            <person name="Powell A.J."/>
            <person name="Barry K."/>
            <person name="Miller A.N."/>
            <person name="Grigoriev I.V."/>
            <person name="Debuchy R."/>
            <person name="Gladieux P."/>
            <person name="Hiltunen Thoren M."/>
            <person name="Johannesson H."/>
        </authorList>
    </citation>
    <scope>NUCLEOTIDE SEQUENCE</scope>
    <source>
        <strain evidence="1">CBS 757.83</strain>
    </source>
</reference>
<evidence type="ECO:0000313" key="2">
    <source>
        <dbReference type="Proteomes" id="UP001305647"/>
    </source>
</evidence>
<dbReference type="AlphaFoldDB" id="A0AAN6PXY7"/>
<reference evidence="1" key="2">
    <citation type="submission" date="2023-05" db="EMBL/GenBank/DDBJ databases">
        <authorList>
            <consortium name="Lawrence Berkeley National Laboratory"/>
            <person name="Steindorff A."/>
            <person name="Hensen N."/>
            <person name="Bonometti L."/>
            <person name="Westerberg I."/>
            <person name="Brannstrom I.O."/>
            <person name="Guillou S."/>
            <person name="Cros-Aarteil S."/>
            <person name="Calhoun S."/>
            <person name="Haridas S."/>
            <person name="Kuo A."/>
            <person name="Mondo S."/>
            <person name="Pangilinan J."/>
            <person name="Riley R."/>
            <person name="Labutti K."/>
            <person name="Andreopoulos B."/>
            <person name="Lipzen A."/>
            <person name="Chen C."/>
            <person name="Yanf M."/>
            <person name="Daum C."/>
            <person name="Ng V."/>
            <person name="Clum A."/>
            <person name="Ohm R."/>
            <person name="Martin F."/>
            <person name="Silar P."/>
            <person name="Natvig D."/>
            <person name="Lalanne C."/>
            <person name="Gautier V."/>
            <person name="Ament-Velasquez S.L."/>
            <person name="Kruys A."/>
            <person name="Hutchinson M.I."/>
            <person name="Powell A.J."/>
            <person name="Barry K."/>
            <person name="Miller A.N."/>
            <person name="Grigoriev I.V."/>
            <person name="Debuchy R."/>
            <person name="Gladieux P."/>
            <person name="Thoren M.H."/>
            <person name="Johannesson H."/>
        </authorList>
    </citation>
    <scope>NUCLEOTIDE SEQUENCE</scope>
    <source>
        <strain evidence="1">CBS 757.83</strain>
    </source>
</reference>
<dbReference type="Proteomes" id="UP001305647">
    <property type="component" value="Unassembled WGS sequence"/>
</dbReference>
<keyword evidence="2" id="KW-1185">Reference proteome</keyword>
<name>A0AAN6PXY7_9PEZI</name>
<protein>
    <submittedName>
        <fullName evidence="1">Uncharacterized protein</fullName>
    </submittedName>
</protein>
<sequence>MGDDLEMQPPPNVDGNDNLNDELLEFIQGFADAIAPLAAALENENDEGDGHMDPALADQPLPAINEVGGTQNDEQDELMGPNVANYPLLTINGNIYQPNGIPDSNNGTLQWIQQLDAGTATPPIGAADRIAAEGGLIDLYLADEPLPAINGNGNGGFQNTTQFTQEFDAASAAAGIGAGNTAQFQLEGGDRVNLDIANLPIPPFDVTGNGNLEVGNGQTVPSTNSVDDWDDVWAMEGEAVGLTGGELTRLMFGDDQAPL</sequence>
<comment type="caution">
    <text evidence="1">The sequence shown here is derived from an EMBL/GenBank/DDBJ whole genome shotgun (WGS) entry which is preliminary data.</text>
</comment>
<evidence type="ECO:0000313" key="1">
    <source>
        <dbReference type="EMBL" id="KAK4100022.1"/>
    </source>
</evidence>
<accession>A0AAN6PXY7</accession>
<gene>
    <name evidence="1" type="ORF">N658DRAFT_497739</name>
</gene>
<dbReference type="EMBL" id="MU863644">
    <property type="protein sequence ID" value="KAK4100022.1"/>
    <property type="molecule type" value="Genomic_DNA"/>
</dbReference>
<organism evidence="1 2">
    <name type="scientific">Parathielavia hyrcaniae</name>
    <dbReference type="NCBI Taxonomy" id="113614"/>
    <lineage>
        <taxon>Eukaryota</taxon>
        <taxon>Fungi</taxon>
        <taxon>Dikarya</taxon>
        <taxon>Ascomycota</taxon>
        <taxon>Pezizomycotina</taxon>
        <taxon>Sordariomycetes</taxon>
        <taxon>Sordariomycetidae</taxon>
        <taxon>Sordariales</taxon>
        <taxon>Chaetomiaceae</taxon>
        <taxon>Parathielavia</taxon>
    </lineage>
</organism>